<dbReference type="Pfam" id="PF17267">
    <property type="entry name" value="DUF5333"/>
    <property type="match status" value="1"/>
</dbReference>
<gene>
    <name evidence="1" type="ORF">GCM10010961_01190</name>
</gene>
<accession>A0A8J3H4A8</accession>
<organism evidence="1 2">
    <name type="scientific">Pseudodonghicola xiamenensis</name>
    <dbReference type="NCBI Taxonomy" id="337702"/>
    <lineage>
        <taxon>Bacteria</taxon>
        <taxon>Pseudomonadati</taxon>
        <taxon>Pseudomonadota</taxon>
        <taxon>Alphaproteobacteria</taxon>
        <taxon>Rhodobacterales</taxon>
        <taxon>Paracoccaceae</taxon>
        <taxon>Pseudodonghicola</taxon>
    </lineage>
</organism>
<dbReference type="EMBL" id="BNAP01000001">
    <property type="protein sequence ID" value="GHG79312.1"/>
    <property type="molecule type" value="Genomic_DNA"/>
</dbReference>
<evidence type="ECO:0008006" key="3">
    <source>
        <dbReference type="Google" id="ProtNLM"/>
    </source>
</evidence>
<reference evidence="1" key="1">
    <citation type="journal article" date="2014" name="Int. J. Syst. Evol. Microbiol.">
        <title>Complete genome sequence of Corynebacterium casei LMG S-19264T (=DSM 44701T), isolated from a smear-ripened cheese.</title>
        <authorList>
            <consortium name="US DOE Joint Genome Institute (JGI-PGF)"/>
            <person name="Walter F."/>
            <person name="Albersmeier A."/>
            <person name="Kalinowski J."/>
            <person name="Ruckert C."/>
        </authorList>
    </citation>
    <scope>NUCLEOTIDE SEQUENCE</scope>
    <source>
        <strain evidence="1">CGMCC 1.7081</strain>
    </source>
</reference>
<dbReference type="RefSeq" id="WP_308434042.1">
    <property type="nucleotide sequence ID" value="NZ_BNAP01000001.1"/>
</dbReference>
<protein>
    <recommendedName>
        <fullName evidence="3">DUF5333 domain-containing protein</fullName>
    </recommendedName>
</protein>
<name>A0A8J3H4A8_9RHOB</name>
<dbReference type="AlphaFoldDB" id="A0A8J3H4A8"/>
<comment type="caution">
    <text evidence="1">The sequence shown here is derived from an EMBL/GenBank/DDBJ whole genome shotgun (WGS) entry which is preliminary data.</text>
</comment>
<sequence>MMALSAYHGLSGVRGQRGILPRLLSCLALAVSVVGVPAAAKTPLRDVPEISDGIFTVVVANEIRRKCDDIQGRLLRGISEISRLRARANKLGYSDAEIRALLDSREEKARMIARGRTYMAGFGLDYDKPGDLCRLGRLEIKNNSAIGALLRAK</sequence>
<reference evidence="1" key="2">
    <citation type="submission" date="2020-09" db="EMBL/GenBank/DDBJ databases">
        <authorList>
            <person name="Sun Q."/>
            <person name="Zhou Y."/>
        </authorList>
    </citation>
    <scope>NUCLEOTIDE SEQUENCE</scope>
    <source>
        <strain evidence="1">CGMCC 1.7081</strain>
    </source>
</reference>
<proteinExistence type="predicted"/>
<evidence type="ECO:0000313" key="2">
    <source>
        <dbReference type="Proteomes" id="UP000611500"/>
    </source>
</evidence>
<dbReference type="InterPro" id="IPR020349">
    <property type="entry name" value="Uncharacterised_14.7kDa"/>
</dbReference>
<evidence type="ECO:0000313" key="1">
    <source>
        <dbReference type="EMBL" id="GHG79312.1"/>
    </source>
</evidence>
<dbReference type="Proteomes" id="UP000611500">
    <property type="component" value="Unassembled WGS sequence"/>
</dbReference>
<keyword evidence="2" id="KW-1185">Reference proteome</keyword>